<organism evidence="1 2">
    <name type="scientific">Panagrolaimus sp. ES5</name>
    <dbReference type="NCBI Taxonomy" id="591445"/>
    <lineage>
        <taxon>Eukaryota</taxon>
        <taxon>Metazoa</taxon>
        <taxon>Ecdysozoa</taxon>
        <taxon>Nematoda</taxon>
        <taxon>Chromadorea</taxon>
        <taxon>Rhabditida</taxon>
        <taxon>Tylenchina</taxon>
        <taxon>Panagrolaimomorpha</taxon>
        <taxon>Panagrolaimoidea</taxon>
        <taxon>Panagrolaimidae</taxon>
        <taxon>Panagrolaimus</taxon>
    </lineage>
</organism>
<reference evidence="2" key="1">
    <citation type="submission" date="2022-11" db="UniProtKB">
        <authorList>
            <consortium name="WormBaseParasite"/>
        </authorList>
    </citation>
    <scope>IDENTIFICATION</scope>
</reference>
<proteinExistence type="predicted"/>
<dbReference type="Proteomes" id="UP000887579">
    <property type="component" value="Unplaced"/>
</dbReference>
<accession>A0AC34GW31</accession>
<dbReference type="WBParaSite" id="ES5_v2.g9009.t1">
    <property type="protein sequence ID" value="ES5_v2.g9009.t1"/>
    <property type="gene ID" value="ES5_v2.g9009"/>
</dbReference>
<protein>
    <submittedName>
        <fullName evidence="2">NTF2 domain-containing protein</fullName>
    </submittedName>
</protein>
<name>A0AC34GW31_9BILA</name>
<sequence>MATKDTSLSFKDMQKSFTDNLSDDKYSNLNLNNQNGRLRVFETLTTKRLSTDSRKFPNYAILELLDVSLSNDLQAKRDSSLWNKSGKQLSPLKIGRDLEESESKKAKNSVNNSTLSLHIEAYENSTEASNDTLSEVEKEMVQQKGETLGLAKKWGISNHFGDDLTSIIQVNPFEFPRQQDDQASRPELMQFTASQCLLNPNQMDENNQVKPSPVEPNDAPAAKKNAKEVGIAFVKKYYEAAISGLDDLMGLFGDNSVYVGANGKEARGLKDIRNAVSKLNLQEGKILIVSMNAAFTENGGIMVQCLANYITDESSKYGFSESFHLVP</sequence>
<evidence type="ECO:0000313" key="1">
    <source>
        <dbReference type="Proteomes" id="UP000887579"/>
    </source>
</evidence>
<evidence type="ECO:0000313" key="2">
    <source>
        <dbReference type="WBParaSite" id="ES5_v2.g9009.t1"/>
    </source>
</evidence>